<feature type="region of interest" description="Disordered" evidence="1">
    <location>
        <begin position="95"/>
        <end position="117"/>
    </location>
</feature>
<evidence type="ECO:0000313" key="3">
    <source>
        <dbReference type="EMBL" id="PFX17629.1"/>
    </source>
</evidence>
<organism evidence="3 4">
    <name type="scientific">Stylophora pistillata</name>
    <name type="common">Smooth cauliflower coral</name>
    <dbReference type="NCBI Taxonomy" id="50429"/>
    <lineage>
        <taxon>Eukaryota</taxon>
        <taxon>Metazoa</taxon>
        <taxon>Cnidaria</taxon>
        <taxon>Anthozoa</taxon>
        <taxon>Hexacorallia</taxon>
        <taxon>Scleractinia</taxon>
        <taxon>Astrocoeniina</taxon>
        <taxon>Pocilloporidae</taxon>
        <taxon>Stylophora</taxon>
    </lineage>
</organism>
<feature type="region of interest" description="Disordered" evidence="1">
    <location>
        <begin position="1"/>
        <end position="37"/>
    </location>
</feature>
<keyword evidence="2" id="KW-1133">Transmembrane helix</keyword>
<accession>A0A2B4RLE2</accession>
<gene>
    <name evidence="3" type="ORF">AWC38_SpisGene18039</name>
</gene>
<keyword evidence="2" id="KW-0812">Transmembrane</keyword>
<feature type="compositionally biased region" description="Basic and acidic residues" evidence="1">
    <location>
        <begin position="95"/>
        <end position="107"/>
    </location>
</feature>
<dbReference type="EMBL" id="LSMT01000460">
    <property type="protein sequence ID" value="PFX17629.1"/>
    <property type="molecule type" value="Genomic_DNA"/>
</dbReference>
<dbReference type="AlphaFoldDB" id="A0A2B4RLE2"/>
<evidence type="ECO:0000256" key="2">
    <source>
        <dbReference type="SAM" id="Phobius"/>
    </source>
</evidence>
<sequence>MLARDRGSVNLAQRGVKENRTATATESPPTRPVEQGGNDRKWALIGVFCGLVVVIVIIVGIAYWRSKKSHEKSPQDTFSQVGVVMKSHHLQSNVEHENGLENERAHYPELPSSTLTL</sequence>
<evidence type="ECO:0000313" key="4">
    <source>
        <dbReference type="Proteomes" id="UP000225706"/>
    </source>
</evidence>
<name>A0A2B4RLE2_STYPI</name>
<dbReference type="OrthoDB" id="10609692at2759"/>
<proteinExistence type="predicted"/>
<keyword evidence="4" id="KW-1185">Reference proteome</keyword>
<protein>
    <submittedName>
        <fullName evidence="3">Uncharacterized protein</fullName>
    </submittedName>
</protein>
<dbReference type="Proteomes" id="UP000225706">
    <property type="component" value="Unassembled WGS sequence"/>
</dbReference>
<reference evidence="4" key="1">
    <citation type="journal article" date="2017" name="bioRxiv">
        <title>Comparative analysis of the genomes of Stylophora pistillata and Acropora digitifera provides evidence for extensive differences between species of corals.</title>
        <authorList>
            <person name="Voolstra C.R."/>
            <person name="Li Y."/>
            <person name="Liew Y.J."/>
            <person name="Baumgarten S."/>
            <person name="Zoccola D."/>
            <person name="Flot J.-F."/>
            <person name="Tambutte S."/>
            <person name="Allemand D."/>
            <person name="Aranda M."/>
        </authorList>
    </citation>
    <scope>NUCLEOTIDE SEQUENCE [LARGE SCALE GENOMIC DNA]</scope>
</reference>
<feature type="transmembrane region" description="Helical" evidence="2">
    <location>
        <begin position="42"/>
        <end position="64"/>
    </location>
</feature>
<comment type="caution">
    <text evidence="3">The sequence shown here is derived from an EMBL/GenBank/DDBJ whole genome shotgun (WGS) entry which is preliminary data.</text>
</comment>
<evidence type="ECO:0000256" key="1">
    <source>
        <dbReference type="SAM" id="MobiDB-lite"/>
    </source>
</evidence>
<keyword evidence="2" id="KW-0472">Membrane</keyword>